<protein>
    <submittedName>
        <fullName evidence="2">Spore coat protein</fullName>
    </submittedName>
</protein>
<name>A0ABD4WME7_PRIMG</name>
<evidence type="ECO:0000313" key="3">
    <source>
        <dbReference type="Proteomes" id="UP001213771"/>
    </source>
</evidence>
<organism evidence="2 3">
    <name type="scientific">Priestia megaterium</name>
    <name type="common">Bacillus megaterium</name>
    <dbReference type="NCBI Taxonomy" id="1404"/>
    <lineage>
        <taxon>Bacteria</taxon>
        <taxon>Bacillati</taxon>
        <taxon>Bacillota</taxon>
        <taxon>Bacilli</taxon>
        <taxon>Bacillales</taxon>
        <taxon>Bacillaceae</taxon>
        <taxon>Priestia</taxon>
    </lineage>
</organism>
<dbReference type="Pfam" id="PF07552">
    <property type="entry name" value="Coat_X"/>
    <property type="match status" value="2"/>
</dbReference>
<dbReference type="Proteomes" id="UP001213771">
    <property type="component" value="Unassembled WGS sequence"/>
</dbReference>
<keyword evidence="2" id="KW-0167">Capsid protein</keyword>
<evidence type="ECO:0000313" key="2">
    <source>
        <dbReference type="EMBL" id="MDD9781395.1"/>
    </source>
</evidence>
<comment type="caution">
    <text evidence="2">The sequence shown here is derived from an EMBL/GenBank/DDBJ whole genome shotgun (WGS) entry which is preliminary data.</text>
</comment>
<proteinExistence type="predicted"/>
<dbReference type="InterPro" id="IPR011428">
    <property type="entry name" value="Spore_coat_X/V"/>
</dbReference>
<dbReference type="AlphaFoldDB" id="A0ABD4WME7"/>
<dbReference type="RefSeq" id="WP_274588537.1">
    <property type="nucleotide sequence ID" value="NZ_JARAOX010000109.1"/>
</dbReference>
<evidence type="ECO:0000259" key="1">
    <source>
        <dbReference type="Pfam" id="PF07552"/>
    </source>
</evidence>
<feature type="domain" description="Spore coat protein X/V" evidence="1">
    <location>
        <begin position="93"/>
        <end position="150"/>
    </location>
</feature>
<accession>A0ABD4WME7</accession>
<feature type="domain" description="Spore coat protein X/V" evidence="1">
    <location>
        <begin position="30"/>
        <end position="85"/>
    </location>
</feature>
<keyword evidence="2" id="KW-0946">Virion</keyword>
<reference evidence="2 3" key="1">
    <citation type="submission" date="2023-02" db="EMBL/GenBank/DDBJ databases">
        <authorList>
            <person name="Olszewska D."/>
        </authorList>
    </citation>
    <scope>NUCLEOTIDE SEQUENCE [LARGE SCALE GENOMIC DNA]</scope>
    <source>
        <strain evidence="2 3">FDU301</strain>
    </source>
</reference>
<gene>
    <name evidence="2" type="ORF">PVE99_03055</name>
</gene>
<sequence length="151" mass="16695">MSKHKGKHKHHHKHDKWCALESSSHPIFGDVNQLAAQKAGTLQFSKEDILIYDSENVEINTTDTKVGLSIQAALQAAIVVILTISLGSSTEADKVAQELFQKSSIKQINKQRTIVKNSRNVKVTTTDTDIAANIQILIQLLVALLIKLDIF</sequence>
<dbReference type="EMBL" id="JARAOX010000109">
    <property type="protein sequence ID" value="MDD9781395.1"/>
    <property type="molecule type" value="Genomic_DNA"/>
</dbReference>